<dbReference type="Proteomes" id="UP001419268">
    <property type="component" value="Unassembled WGS sequence"/>
</dbReference>
<accession>A0AAP0J1S1</accession>
<evidence type="ECO:0000313" key="2">
    <source>
        <dbReference type="Proteomes" id="UP001419268"/>
    </source>
</evidence>
<organism evidence="1 2">
    <name type="scientific">Stephania cephalantha</name>
    <dbReference type="NCBI Taxonomy" id="152367"/>
    <lineage>
        <taxon>Eukaryota</taxon>
        <taxon>Viridiplantae</taxon>
        <taxon>Streptophyta</taxon>
        <taxon>Embryophyta</taxon>
        <taxon>Tracheophyta</taxon>
        <taxon>Spermatophyta</taxon>
        <taxon>Magnoliopsida</taxon>
        <taxon>Ranunculales</taxon>
        <taxon>Menispermaceae</taxon>
        <taxon>Menispermoideae</taxon>
        <taxon>Cissampelideae</taxon>
        <taxon>Stephania</taxon>
    </lineage>
</organism>
<comment type="caution">
    <text evidence="1">The sequence shown here is derived from an EMBL/GenBank/DDBJ whole genome shotgun (WGS) entry which is preliminary data.</text>
</comment>
<evidence type="ECO:0000313" key="1">
    <source>
        <dbReference type="EMBL" id="KAK9125465.1"/>
    </source>
</evidence>
<dbReference type="EMBL" id="JBBNAG010000006">
    <property type="protein sequence ID" value="KAK9125465.1"/>
    <property type="molecule type" value="Genomic_DNA"/>
</dbReference>
<gene>
    <name evidence="1" type="ORF">Scep_014311</name>
</gene>
<name>A0AAP0J1S1_9MAGN</name>
<reference evidence="1 2" key="1">
    <citation type="submission" date="2024-01" db="EMBL/GenBank/DDBJ databases">
        <title>Genome assemblies of Stephania.</title>
        <authorList>
            <person name="Yang L."/>
        </authorList>
    </citation>
    <scope>NUCLEOTIDE SEQUENCE [LARGE SCALE GENOMIC DNA]</scope>
    <source>
        <strain evidence="1">JXDWG</strain>
        <tissue evidence="1">Leaf</tissue>
    </source>
</reference>
<proteinExistence type="predicted"/>
<sequence>MASYPHYFGRFEDSHCYDVNGENVSVGTLKNVEVNEVTQVEDYWSETTEGFEFFQIEPDIVIAQDEEEENDMKIEVVSERSGAAEREQGRPTSGVGETIHHLMHLFQNELPNLKDGMPISLPKYVDAPFVVDISKGWASRDESHQV</sequence>
<protein>
    <submittedName>
        <fullName evidence="1">Uncharacterized protein</fullName>
    </submittedName>
</protein>
<dbReference type="AlphaFoldDB" id="A0AAP0J1S1"/>
<keyword evidence="2" id="KW-1185">Reference proteome</keyword>